<protein>
    <submittedName>
        <fullName evidence="1">Uncharacterized protein</fullName>
    </submittedName>
</protein>
<dbReference type="EMBL" id="MU004314">
    <property type="protein sequence ID" value="KAF2658584.1"/>
    <property type="molecule type" value="Genomic_DNA"/>
</dbReference>
<dbReference type="AlphaFoldDB" id="A0A6A6TIY6"/>
<keyword evidence="2" id="KW-1185">Reference proteome</keyword>
<organism evidence="1 2">
    <name type="scientific">Lophiostoma macrostomum CBS 122681</name>
    <dbReference type="NCBI Taxonomy" id="1314788"/>
    <lineage>
        <taxon>Eukaryota</taxon>
        <taxon>Fungi</taxon>
        <taxon>Dikarya</taxon>
        <taxon>Ascomycota</taxon>
        <taxon>Pezizomycotina</taxon>
        <taxon>Dothideomycetes</taxon>
        <taxon>Pleosporomycetidae</taxon>
        <taxon>Pleosporales</taxon>
        <taxon>Lophiostomataceae</taxon>
        <taxon>Lophiostoma</taxon>
    </lineage>
</organism>
<accession>A0A6A6TIY6</accession>
<dbReference type="Proteomes" id="UP000799324">
    <property type="component" value="Unassembled WGS sequence"/>
</dbReference>
<evidence type="ECO:0000313" key="2">
    <source>
        <dbReference type="Proteomes" id="UP000799324"/>
    </source>
</evidence>
<sequence>MAAPLYDRGRTKVVRRVVYERRCSGGPCAQSNALREVYGARDGICCRKRADAAVPQTMQKSQGWTMVLLLEVMERAESVGGVCGELSDASMERGASPANGSWSNRRCVASVGTTSVFEYTVATRLQPLASLLEAGGTPKAHTCGANATRSSLTA</sequence>
<gene>
    <name evidence="1" type="ORF">K491DRAFT_676394</name>
</gene>
<proteinExistence type="predicted"/>
<reference evidence="1" key="1">
    <citation type="journal article" date="2020" name="Stud. Mycol.">
        <title>101 Dothideomycetes genomes: a test case for predicting lifestyles and emergence of pathogens.</title>
        <authorList>
            <person name="Haridas S."/>
            <person name="Albert R."/>
            <person name="Binder M."/>
            <person name="Bloem J."/>
            <person name="Labutti K."/>
            <person name="Salamov A."/>
            <person name="Andreopoulos B."/>
            <person name="Baker S."/>
            <person name="Barry K."/>
            <person name="Bills G."/>
            <person name="Bluhm B."/>
            <person name="Cannon C."/>
            <person name="Castanera R."/>
            <person name="Culley D."/>
            <person name="Daum C."/>
            <person name="Ezra D."/>
            <person name="Gonzalez J."/>
            <person name="Henrissat B."/>
            <person name="Kuo A."/>
            <person name="Liang C."/>
            <person name="Lipzen A."/>
            <person name="Lutzoni F."/>
            <person name="Magnuson J."/>
            <person name="Mondo S."/>
            <person name="Nolan M."/>
            <person name="Ohm R."/>
            <person name="Pangilinan J."/>
            <person name="Park H.-J."/>
            <person name="Ramirez L."/>
            <person name="Alfaro M."/>
            <person name="Sun H."/>
            <person name="Tritt A."/>
            <person name="Yoshinaga Y."/>
            <person name="Zwiers L.-H."/>
            <person name="Turgeon B."/>
            <person name="Goodwin S."/>
            <person name="Spatafora J."/>
            <person name="Crous P."/>
            <person name="Grigoriev I."/>
        </authorList>
    </citation>
    <scope>NUCLEOTIDE SEQUENCE</scope>
    <source>
        <strain evidence="1">CBS 122681</strain>
    </source>
</reference>
<evidence type="ECO:0000313" key="1">
    <source>
        <dbReference type="EMBL" id="KAF2658584.1"/>
    </source>
</evidence>
<name>A0A6A6TIY6_9PLEO</name>